<accession>A0ABY5ECH7</accession>
<proteinExistence type="predicted"/>
<keyword evidence="2" id="KW-1185">Reference proteome</keyword>
<organism evidence="1 2">
    <name type="scientific">Pseudomonas nunensis</name>
    <dbReference type="NCBI Taxonomy" id="2961896"/>
    <lineage>
        <taxon>Bacteria</taxon>
        <taxon>Pseudomonadati</taxon>
        <taxon>Pseudomonadota</taxon>
        <taxon>Gammaproteobacteria</taxon>
        <taxon>Pseudomonadales</taxon>
        <taxon>Pseudomonadaceae</taxon>
        <taxon>Pseudomonas</taxon>
    </lineage>
</organism>
<dbReference type="Proteomes" id="UP001059607">
    <property type="component" value="Chromosome"/>
</dbReference>
<gene>
    <name evidence="1" type="ORF">NK667_17775</name>
</gene>
<sequence>MTAFDGPGTAEDQLGSKASAKLETAIQTTFCKASGHSRQPHTPGNGTQRWQLHVALTSESRSPNAPFERRFYEMHHILQSKVMDHAVA</sequence>
<evidence type="ECO:0000313" key="1">
    <source>
        <dbReference type="EMBL" id="UTO12025.1"/>
    </source>
</evidence>
<name>A0ABY5ECH7_9PSED</name>
<dbReference type="RefSeq" id="WP_083471349.1">
    <property type="nucleotide sequence ID" value="NZ_CP101125.1"/>
</dbReference>
<evidence type="ECO:0000313" key="2">
    <source>
        <dbReference type="Proteomes" id="UP001059607"/>
    </source>
</evidence>
<reference evidence="1" key="1">
    <citation type="submission" date="2022-07" db="EMBL/GenBank/DDBJ databases">
        <title>Pseudomonas nunamit sp. nov. an antifungal species isolated from Greenland.</title>
        <authorList>
            <person name="Ntana F."/>
            <person name="Hennessy R.C."/>
            <person name="Zervas A."/>
            <person name="Stougaard P."/>
        </authorList>
    </citation>
    <scope>NUCLEOTIDE SEQUENCE</scope>
    <source>
        <strain evidence="1">In5</strain>
    </source>
</reference>
<dbReference type="EMBL" id="CP101125">
    <property type="protein sequence ID" value="UTO12025.1"/>
    <property type="molecule type" value="Genomic_DNA"/>
</dbReference>
<protein>
    <submittedName>
        <fullName evidence="1">Uncharacterized protein</fullName>
    </submittedName>
</protein>